<gene>
    <name evidence="1" type="ORF">UFOPK2602_01246</name>
    <name evidence="2" type="ORF">UFOPK2806_02386</name>
    <name evidence="3" type="ORF">UFOPK3417_00873</name>
    <name evidence="4" type="ORF">UFOPK4306_02103</name>
</gene>
<reference evidence="4" key="1">
    <citation type="submission" date="2020-05" db="EMBL/GenBank/DDBJ databases">
        <authorList>
            <person name="Chiriac C."/>
            <person name="Salcher M."/>
            <person name="Ghai R."/>
            <person name="Kavagutti S V."/>
        </authorList>
    </citation>
    <scope>NUCLEOTIDE SEQUENCE</scope>
</reference>
<evidence type="ECO:0000313" key="1">
    <source>
        <dbReference type="EMBL" id="CAB4712565.1"/>
    </source>
</evidence>
<accession>A0A6J7UNG5</accession>
<dbReference type="AlphaFoldDB" id="A0A6J7UNG5"/>
<dbReference type="PANTHER" id="PTHR45817:SF4">
    <property type="entry name" value="LYSYL OXIDASE-LIKE-RELATED"/>
    <property type="match status" value="1"/>
</dbReference>
<protein>
    <submittedName>
        <fullName evidence="4">Unannotated protein</fullName>
    </submittedName>
</protein>
<dbReference type="PRINTS" id="PR00074">
    <property type="entry name" value="LYSYLOXIDASE"/>
</dbReference>
<organism evidence="4">
    <name type="scientific">freshwater metagenome</name>
    <dbReference type="NCBI Taxonomy" id="449393"/>
    <lineage>
        <taxon>unclassified sequences</taxon>
        <taxon>metagenomes</taxon>
        <taxon>ecological metagenomes</taxon>
    </lineage>
</organism>
<dbReference type="GO" id="GO:0005507">
    <property type="term" value="F:copper ion binding"/>
    <property type="evidence" value="ECO:0007669"/>
    <property type="project" value="InterPro"/>
</dbReference>
<sequence length="256" mass="27163">MWRCFYAVSMRFRSVFVAVGLAGAGLALVPSVPSVSASAGTGPRPPAGANLVINTAQLKSSISFRKSSFSTKSCSYVEGSITGTGKRALMRFDVSAANRGTAAMELGSPVGSSLFQWGSCHAHYHFSGYAVYELFRSDPRVSQSAPLVVGRKQAFCLEDYNVDPGATVTPGPAVYTCSNQGISVGWADTYGSYLDGQWLDVTGVVPGSYWLRVIVNPYNVPGTVYYAPSSAAALAIPELDYTDNTAVIAVTIPRIR</sequence>
<dbReference type="PANTHER" id="PTHR45817">
    <property type="entry name" value="LYSYL OXIDASE-LIKE-RELATED"/>
    <property type="match status" value="1"/>
</dbReference>
<dbReference type="EMBL" id="CAEZXX010000079">
    <property type="protein sequence ID" value="CAB4712565.1"/>
    <property type="molecule type" value="Genomic_DNA"/>
</dbReference>
<dbReference type="EMBL" id="CAEZYY010000052">
    <property type="protein sequence ID" value="CAB4770299.1"/>
    <property type="molecule type" value="Genomic_DNA"/>
</dbReference>
<dbReference type="GO" id="GO:0005615">
    <property type="term" value="C:extracellular space"/>
    <property type="evidence" value="ECO:0007669"/>
    <property type="project" value="TreeGrafter"/>
</dbReference>
<dbReference type="GO" id="GO:0004720">
    <property type="term" value="F:protein-lysine 6-oxidase activity"/>
    <property type="evidence" value="ECO:0007669"/>
    <property type="project" value="TreeGrafter"/>
</dbReference>
<name>A0A6J7UNG5_9ZZZZ</name>
<dbReference type="Pfam" id="PF01186">
    <property type="entry name" value="Lysyl_oxidase"/>
    <property type="match status" value="1"/>
</dbReference>
<evidence type="ECO:0000313" key="4">
    <source>
        <dbReference type="EMBL" id="CAB5067543.1"/>
    </source>
</evidence>
<dbReference type="InterPro" id="IPR050912">
    <property type="entry name" value="LOX-like_protein"/>
</dbReference>
<dbReference type="InterPro" id="IPR001695">
    <property type="entry name" value="Lysyl_oxidase"/>
</dbReference>
<evidence type="ECO:0000313" key="3">
    <source>
        <dbReference type="EMBL" id="CAB4873559.1"/>
    </source>
</evidence>
<dbReference type="EMBL" id="CAFBLR010000071">
    <property type="protein sequence ID" value="CAB4873559.1"/>
    <property type="molecule type" value="Genomic_DNA"/>
</dbReference>
<dbReference type="EMBL" id="CAFBQP010000104">
    <property type="protein sequence ID" value="CAB5067543.1"/>
    <property type="molecule type" value="Genomic_DNA"/>
</dbReference>
<proteinExistence type="predicted"/>
<evidence type="ECO:0000313" key="2">
    <source>
        <dbReference type="EMBL" id="CAB4770299.1"/>
    </source>
</evidence>